<proteinExistence type="predicted"/>
<evidence type="ECO:0000313" key="2">
    <source>
        <dbReference type="EMBL" id="NYE57141.1"/>
    </source>
</evidence>
<dbReference type="InterPro" id="IPR027417">
    <property type="entry name" value="P-loop_NTPase"/>
</dbReference>
<evidence type="ECO:0008006" key="4">
    <source>
        <dbReference type="Google" id="ProtNLM"/>
    </source>
</evidence>
<sequence length="382" mass="42698">MKIKAIIGSEKLEEKLINDLNGEKGSPPELLVISRKWEKGGAENLVEEVKTAVYDGCSYVVTVLGRKDREAEKIEEELWDLGVPGEAILYGNPVKYSQLLEHVKKILAQKITTDPVVWLDKEEEKQEEIVFAEEVKKTDERPEEEILKKPETEEEAKKEQQDEMKEQAAEPEPEEVKKEVVPTNKSKTVWFISPAPGAGQTTIASSVLAVLTETTGERVALVDLCQPASVYLKFGDPEFEDLDDRYFAKTKWGDLIVPKRPLTPDEAKEFINTLTGYDRIFVDAPAGWDAGQFGRTVTVINEDLETFKLLKNFKIGNVLVLNKVQHQSPNFLQEILRSEFGRKADVIIPFDPEEAKAVDAPAALYSDALSRGAGEILSLIAG</sequence>
<comment type="caution">
    <text evidence="2">The sequence shown here is derived from an EMBL/GenBank/DDBJ whole genome shotgun (WGS) entry which is preliminary data.</text>
</comment>
<dbReference type="RefSeq" id="WP_028052469.1">
    <property type="nucleotide sequence ID" value="NZ_ATYG01000021.1"/>
</dbReference>
<feature type="region of interest" description="Disordered" evidence="1">
    <location>
        <begin position="140"/>
        <end position="180"/>
    </location>
</feature>
<keyword evidence="3" id="KW-1185">Reference proteome</keyword>
<accession>A0ABX2R7J4</accession>
<reference evidence="2 3" key="1">
    <citation type="submission" date="2020-07" db="EMBL/GenBank/DDBJ databases">
        <title>Genomic Encyclopedia of Type Strains, Phase III (KMG-III): the genomes of soil and plant-associated and newly described type strains.</title>
        <authorList>
            <person name="Whitman W."/>
        </authorList>
    </citation>
    <scope>NUCLEOTIDE SEQUENCE [LARGE SCALE GENOMIC DNA]</scope>
    <source>
        <strain evidence="2 3">DSM 11255</strain>
    </source>
</reference>
<protein>
    <recommendedName>
        <fullName evidence="4">CobQ/CobB/MinD/ParA nucleotide binding domain-containing protein</fullName>
    </recommendedName>
</protein>
<gene>
    <name evidence="2" type="ORF">HDG70_000847</name>
</gene>
<organism evidence="2 3">
    <name type="scientific">Carboxydothermus ferrireducens DSM 11255</name>
    <dbReference type="NCBI Taxonomy" id="1119529"/>
    <lineage>
        <taxon>Bacteria</taxon>
        <taxon>Bacillati</taxon>
        <taxon>Bacillota</taxon>
        <taxon>Clostridia</taxon>
        <taxon>Thermoanaerobacterales</taxon>
        <taxon>Thermoanaerobacteraceae</taxon>
        <taxon>Carboxydothermus</taxon>
    </lineage>
</organism>
<evidence type="ECO:0000256" key="1">
    <source>
        <dbReference type="SAM" id="MobiDB-lite"/>
    </source>
</evidence>
<evidence type="ECO:0000313" key="3">
    <source>
        <dbReference type="Proteomes" id="UP000604066"/>
    </source>
</evidence>
<name>A0ABX2R7J4_9THEO</name>
<dbReference type="Proteomes" id="UP000604066">
    <property type="component" value="Unassembled WGS sequence"/>
</dbReference>
<dbReference type="Gene3D" id="3.40.50.300">
    <property type="entry name" value="P-loop containing nucleotide triphosphate hydrolases"/>
    <property type="match status" value="1"/>
</dbReference>
<dbReference type="EMBL" id="JACCBS010000001">
    <property type="protein sequence ID" value="NYE57141.1"/>
    <property type="molecule type" value="Genomic_DNA"/>
</dbReference>
<dbReference type="SUPFAM" id="SSF52540">
    <property type="entry name" value="P-loop containing nucleoside triphosphate hydrolases"/>
    <property type="match status" value="1"/>
</dbReference>